<gene>
    <name evidence="1" type="ordered locus">VV2_0306</name>
</gene>
<evidence type="ECO:0000313" key="1">
    <source>
        <dbReference type="EMBL" id="AAO07267.1"/>
    </source>
</evidence>
<reference evidence="1 2" key="2">
    <citation type="journal article" date="2003" name="Infect. Immun.">
        <title>Characterization and pathogenic significance of Vibrio vulnificus antigens preferentially expressed in septicemic patients.</title>
        <authorList>
            <person name="Kim Y.R."/>
            <person name="Lee S.E."/>
            <person name="Kim C.M."/>
            <person name="Kim S.Y."/>
            <person name="Shin E.K."/>
            <person name="Shin D.H."/>
            <person name="Chung S.S."/>
            <person name="Choy H.E."/>
            <person name="Progulske-Fox A."/>
            <person name="Hillman J.D."/>
            <person name="Handfield M."/>
            <person name="Rhee J.H."/>
        </authorList>
    </citation>
    <scope>NUCLEOTIDE SEQUENCE [LARGE SCALE GENOMIC DNA]</scope>
    <source>
        <strain evidence="1 2">CMCP6</strain>
    </source>
</reference>
<organism evidence="1 2">
    <name type="scientific">Vibrio vulnificus (strain CMCP6)</name>
    <dbReference type="NCBI Taxonomy" id="216895"/>
    <lineage>
        <taxon>Bacteria</taxon>
        <taxon>Pseudomonadati</taxon>
        <taxon>Pseudomonadota</taxon>
        <taxon>Gammaproteobacteria</taxon>
        <taxon>Vibrionales</taxon>
        <taxon>Vibrionaceae</taxon>
        <taxon>Vibrio</taxon>
    </lineage>
</organism>
<name>A0A3Q0KXR7_VIBVU</name>
<dbReference type="RefSeq" id="WP_011081270.1">
    <property type="nucleotide sequence ID" value="NC_004460.2"/>
</dbReference>
<protein>
    <submittedName>
        <fullName evidence="1">Quinolinate synthase</fullName>
    </submittedName>
</protein>
<accession>A0A3Q0KXR7</accession>
<dbReference type="Proteomes" id="UP000002275">
    <property type="component" value="Chromosome II"/>
</dbReference>
<reference evidence="2" key="1">
    <citation type="submission" date="2002-12" db="EMBL/GenBank/DDBJ databases">
        <title>Complete genome sequence of Vibrio vulnificus CMCP6.</title>
        <authorList>
            <person name="Rhee J.H."/>
            <person name="Kim S.Y."/>
            <person name="Chung S.S."/>
            <person name="Kim J.J."/>
            <person name="Moon Y.H."/>
            <person name="Jeong H."/>
            <person name="Choy H.E."/>
        </authorList>
    </citation>
    <scope>NUCLEOTIDE SEQUENCE [LARGE SCALE GENOMIC DNA]</scope>
    <source>
        <strain evidence="2">CMCP6</strain>
    </source>
</reference>
<reference evidence="1 2" key="3">
    <citation type="journal article" date="2011" name="Mol. Syst. Biol.">
        <title>Integrative genome-scale metabolic analysis of Vibrio vulnificus for drug targeting and discovery.</title>
        <authorList>
            <person name="Kim H.U."/>
            <person name="Kim S.Y."/>
            <person name="Jeong H."/>
            <person name="Kim T.Y."/>
            <person name="Kim J.J."/>
            <person name="Choy H.E."/>
            <person name="Yi K.Y."/>
            <person name="Rhee J.H."/>
            <person name="Lee S.Y."/>
        </authorList>
    </citation>
    <scope>NUCLEOTIDE SEQUENCE [LARGE SCALE GENOMIC DNA]</scope>
    <source>
        <strain evidence="1 2">CMCP6</strain>
    </source>
</reference>
<evidence type="ECO:0000313" key="2">
    <source>
        <dbReference type="Proteomes" id="UP000002275"/>
    </source>
</evidence>
<proteinExistence type="predicted"/>
<dbReference type="AlphaFoldDB" id="A0A3Q0KXR7"/>
<dbReference type="KEGG" id="vvu:VV2_0306"/>
<dbReference type="EMBL" id="AE016796">
    <property type="protein sequence ID" value="AAO07267.1"/>
    <property type="molecule type" value="Genomic_DNA"/>
</dbReference>
<sequence length="177" mass="20210">MIKSSKEFRKLVVETEDAFKRGSLNGAFIVLDEIQQSILSPVRAVKLCTLIERVIKNRWGTLRFEDAANLKTNLKMRLKLIEQRNRNQIRKQEEAPEALAVDGAESSHAVKKILRCDHHIHTDLIIKAGEQVEVIEKYPADSLVSHPKCKGFFAWNDQLEDLNSPRGGLRELGERVQ</sequence>